<evidence type="ECO:0000256" key="7">
    <source>
        <dbReference type="ARBA" id="ARBA00023136"/>
    </source>
</evidence>
<feature type="transmembrane region" description="Helical" evidence="9">
    <location>
        <begin position="216"/>
        <end position="235"/>
    </location>
</feature>
<dbReference type="GO" id="GO:0022857">
    <property type="term" value="F:transmembrane transporter activity"/>
    <property type="evidence" value="ECO:0007669"/>
    <property type="project" value="InterPro"/>
</dbReference>
<dbReference type="KEGG" id="bgp:BGL_2c09300"/>
<evidence type="ECO:0000256" key="8">
    <source>
        <dbReference type="SAM" id="MobiDB-lite"/>
    </source>
</evidence>
<reference evidence="10 11" key="2">
    <citation type="journal article" date="2016" name="Appl. Microbiol. Biotechnol.">
        <title>Mutations improving production and secretion of extracellular lipase by Burkholderia glumae PG1.</title>
        <authorList>
            <person name="Knapp A."/>
            <person name="Voget S."/>
            <person name="Gao R."/>
            <person name="Zaburannyi N."/>
            <person name="Krysciak D."/>
            <person name="Breuer M."/>
            <person name="Hauer B."/>
            <person name="Streit W.R."/>
            <person name="Muller R."/>
            <person name="Daniel R."/>
            <person name="Jaeger K.E."/>
        </authorList>
    </citation>
    <scope>NUCLEOTIDE SEQUENCE [LARGE SCALE GENOMIC DNA]</scope>
    <source>
        <strain evidence="10 11">PG1</strain>
    </source>
</reference>
<feature type="compositionally biased region" description="Basic and acidic residues" evidence="8">
    <location>
        <begin position="1"/>
        <end position="15"/>
    </location>
</feature>
<dbReference type="GO" id="GO:0033214">
    <property type="term" value="P:siderophore-iron import into cell"/>
    <property type="evidence" value="ECO:0007669"/>
    <property type="project" value="TreeGrafter"/>
</dbReference>
<dbReference type="Proteomes" id="UP000031838">
    <property type="component" value="Chromosome 2"/>
</dbReference>
<dbReference type="SUPFAM" id="SSF81345">
    <property type="entry name" value="ABC transporter involved in vitamin B12 uptake, BtuC"/>
    <property type="match status" value="1"/>
</dbReference>
<evidence type="ECO:0000256" key="1">
    <source>
        <dbReference type="ARBA" id="ARBA00004651"/>
    </source>
</evidence>
<dbReference type="AlphaFoldDB" id="A0A0B6S048"/>
<gene>
    <name evidence="10" type="ORF">BGL_2c09300</name>
</gene>
<dbReference type="InterPro" id="IPR000522">
    <property type="entry name" value="ABC_transptr_permease_BtuC"/>
</dbReference>
<dbReference type="HOGENOM" id="CLU_013016_0_1_4"/>
<dbReference type="PANTHER" id="PTHR30472:SF67">
    <property type="entry name" value="PERMEASE OF ABC TRANSPORTER-RELATED"/>
    <property type="match status" value="1"/>
</dbReference>
<dbReference type="Pfam" id="PF01032">
    <property type="entry name" value="FecCD"/>
    <property type="match status" value="1"/>
</dbReference>
<reference evidence="11" key="1">
    <citation type="submission" date="2011-03" db="EMBL/GenBank/DDBJ databases">
        <authorList>
            <person name="Voget S."/>
            <person name="Streit W.R."/>
            <person name="Jaeger K.E."/>
            <person name="Daniel R."/>
        </authorList>
    </citation>
    <scope>NUCLEOTIDE SEQUENCE [LARGE SCALE GENOMIC DNA]</scope>
    <source>
        <strain evidence="11">PG1</strain>
    </source>
</reference>
<keyword evidence="7 9" id="KW-0472">Membrane</keyword>
<feature type="region of interest" description="Disordered" evidence="8">
    <location>
        <begin position="1"/>
        <end position="21"/>
    </location>
</feature>
<evidence type="ECO:0000256" key="5">
    <source>
        <dbReference type="ARBA" id="ARBA00022692"/>
    </source>
</evidence>
<feature type="transmembrane region" description="Helical" evidence="9">
    <location>
        <begin position="85"/>
        <end position="105"/>
    </location>
</feature>
<dbReference type="CDD" id="cd06550">
    <property type="entry name" value="TM_ABC_iron-siderophores_like"/>
    <property type="match status" value="1"/>
</dbReference>
<evidence type="ECO:0000256" key="3">
    <source>
        <dbReference type="ARBA" id="ARBA00022448"/>
    </source>
</evidence>
<feature type="transmembrane region" description="Helical" evidence="9">
    <location>
        <begin position="175"/>
        <end position="196"/>
    </location>
</feature>
<comment type="subcellular location">
    <subcellularLocation>
        <location evidence="1">Cell membrane</location>
        <topology evidence="1">Multi-pass membrane protein</topology>
    </subcellularLocation>
</comment>
<feature type="transmembrane region" description="Helical" evidence="9">
    <location>
        <begin position="142"/>
        <end position="163"/>
    </location>
</feature>
<sequence>MRRARRAEGGERSEARPAVPSPARRRRAMAIGLLLLVASMLVATGLGPVAIAPATVARVLAAHLAGHAAAGVAPGLDTIVWLIRLPRVLLGALVGAALAMVGVALQAATGNRMVDPHLLGVSSGASLGAVAATVWFGAAFGWLTLSGFAFGGALGATALVIALGARAGRLDSSRLLLSGVAVSFALMALTNLLIYLGDPRAAQSVLFWMLGGLGLARWSLLGAPAVCLVAGGLLLFGRRRELNALTSGDVAAAALGVDVSARRRELFVVGSLLTAACVAVSGAIGFVGLVVPHVCRRLFGAEHGRLLPLAALGGALALVWADVLARTLIAPDDLPIGVITALIGGALLVGLVRRG</sequence>
<feature type="transmembrane region" description="Helical" evidence="9">
    <location>
        <begin position="117"/>
        <end position="136"/>
    </location>
</feature>
<feature type="transmembrane region" description="Helical" evidence="9">
    <location>
        <begin position="334"/>
        <end position="352"/>
    </location>
</feature>
<dbReference type="EMBL" id="CP002581">
    <property type="protein sequence ID" value="AJK49008.1"/>
    <property type="molecule type" value="Genomic_DNA"/>
</dbReference>
<evidence type="ECO:0000313" key="11">
    <source>
        <dbReference type="Proteomes" id="UP000031838"/>
    </source>
</evidence>
<protein>
    <submittedName>
        <fullName evidence="10">Iron compound ABC transporter, permease protein</fullName>
    </submittedName>
</protein>
<evidence type="ECO:0000313" key="10">
    <source>
        <dbReference type="EMBL" id="AJK49008.1"/>
    </source>
</evidence>
<accession>A0A0B6S048</accession>
<dbReference type="Gene3D" id="1.10.3470.10">
    <property type="entry name" value="ABC transporter involved in vitamin B12 uptake, BtuC"/>
    <property type="match status" value="1"/>
</dbReference>
<proteinExistence type="inferred from homology"/>
<evidence type="ECO:0000256" key="6">
    <source>
        <dbReference type="ARBA" id="ARBA00022989"/>
    </source>
</evidence>
<feature type="transmembrane region" description="Helical" evidence="9">
    <location>
        <begin position="267"/>
        <end position="294"/>
    </location>
</feature>
<evidence type="ECO:0000256" key="4">
    <source>
        <dbReference type="ARBA" id="ARBA00022475"/>
    </source>
</evidence>
<feature type="transmembrane region" description="Helical" evidence="9">
    <location>
        <begin position="306"/>
        <end position="328"/>
    </location>
</feature>
<name>A0A0B6S048_BURPL</name>
<dbReference type="GO" id="GO:0005886">
    <property type="term" value="C:plasma membrane"/>
    <property type="evidence" value="ECO:0007669"/>
    <property type="project" value="UniProtKB-SubCell"/>
</dbReference>
<keyword evidence="5 9" id="KW-0812">Transmembrane</keyword>
<comment type="similarity">
    <text evidence="2">Belongs to the binding-protein-dependent transport system permease family. FecCD subfamily.</text>
</comment>
<keyword evidence="3" id="KW-0813">Transport</keyword>
<organism evidence="10 11">
    <name type="scientific">Burkholderia plantarii</name>
    <dbReference type="NCBI Taxonomy" id="41899"/>
    <lineage>
        <taxon>Bacteria</taxon>
        <taxon>Pseudomonadati</taxon>
        <taxon>Pseudomonadota</taxon>
        <taxon>Betaproteobacteria</taxon>
        <taxon>Burkholderiales</taxon>
        <taxon>Burkholderiaceae</taxon>
        <taxon>Burkholderia</taxon>
    </lineage>
</organism>
<keyword evidence="4" id="KW-1003">Cell membrane</keyword>
<dbReference type="FunFam" id="1.10.3470.10:FF:000001">
    <property type="entry name" value="Vitamin B12 ABC transporter permease BtuC"/>
    <property type="match status" value="1"/>
</dbReference>
<evidence type="ECO:0000256" key="2">
    <source>
        <dbReference type="ARBA" id="ARBA00007935"/>
    </source>
</evidence>
<evidence type="ECO:0000256" key="9">
    <source>
        <dbReference type="SAM" id="Phobius"/>
    </source>
</evidence>
<keyword evidence="6 9" id="KW-1133">Transmembrane helix</keyword>
<dbReference type="InterPro" id="IPR037294">
    <property type="entry name" value="ABC_BtuC-like"/>
</dbReference>
<keyword evidence="11" id="KW-1185">Reference proteome</keyword>
<dbReference type="PANTHER" id="PTHR30472">
    <property type="entry name" value="FERRIC ENTEROBACTIN TRANSPORT SYSTEM PERMEASE PROTEIN"/>
    <property type="match status" value="1"/>
</dbReference>